<dbReference type="AlphaFoldDB" id="A0A7W2FMK0"/>
<feature type="domain" description="Zinc finger Ogr/Delta-type" evidence="1">
    <location>
        <begin position="4"/>
        <end position="50"/>
    </location>
</feature>
<dbReference type="Pfam" id="PF04606">
    <property type="entry name" value="Ogr_Delta"/>
    <property type="match status" value="1"/>
</dbReference>
<reference evidence="2 3" key="1">
    <citation type="submission" date="2020-07" db="EMBL/GenBank/DDBJ databases">
        <title>Vibrio marinisediminis sp. nov., isolated from marine sediment.</title>
        <authorList>
            <person name="Ji X."/>
        </authorList>
    </citation>
    <scope>NUCLEOTIDE SEQUENCE [LARGE SCALE GENOMIC DNA]</scope>
    <source>
        <strain evidence="2 3">404</strain>
    </source>
</reference>
<protein>
    <submittedName>
        <fullName evidence="2">Ogr/Delta-like zinc finger family protein</fullName>
    </submittedName>
</protein>
<dbReference type="Proteomes" id="UP000571701">
    <property type="component" value="Unassembled WGS sequence"/>
</dbReference>
<keyword evidence="3" id="KW-1185">Reference proteome</keyword>
<dbReference type="RefSeq" id="WP_182105563.1">
    <property type="nucleotide sequence ID" value="NZ_JACFYF010000001.1"/>
</dbReference>
<evidence type="ECO:0000313" key="3">
    <source>
        <dbReference type="Proteomes" id="UP000571701"/>
    </source>
</evidence>
<accession>A0A7W2FMK0</accession>
<gene>
    <name evidence="2" type="ORF">H2O73_00780</name>
</gene>
<proteinExistence type="predicted"/>
<organism evidence="2 3">
    <name type="scientific">Vibrio marinisediminis</name>
    <dbReference type="NCBI Taxonomy" id="2758441"/>
    <lineage>
        <taxon>Bacteria</taxon>
        <taxon>Pseudomonadati</taxon>
        <taxon>Pseudomonadota</taxon>
        <taxon>Gammaproteobacteria</taxon>
        <taxon>Vibrionales</taxon>
        <taxon>Vibrionaceae</taxon>
        <taxon>Vibrio</taxon>
    </lineage>
</organism>
<dbReference type="EMBL" id="JACFYF010000001">
    <property type="protein sequence ID" value="MBA5760859.1"/>
    <property type="molecule type" value="Genomic_DNA"/>
</dbReference>
<evidence type="ECO:0000259" key="1">
    <source>
        <dbReference type="Pfam" id="PF04606"/>
    </source>
</evidence>
<dbReference type="InterPro" id="IPR007684">
    <property type="entry name" value="Znf_Ogr/Delta"/>
</dbReference>
<comment type="caution">
    <text evidence="2">The sequence shown here is derived from an EMBL/GenBank/DDBJ whole genome shotgun (WGS) entry which is preliminary data.</text>
</comment>
<sequence length="88" mass="9913">MLITCPKCESKSRIATSRAMTKETREAYCQCLNLNCGAVFVTYTSVHRIIEPNGDKPNPELQPELCKGDLSQMDFFQTAAEHFDPLTK</sequence>
<name>A0A7W2FMK0_9VIBR</name>
<evidence type="ECO:0000313" key="2">
    <source>
        <dbReference type="EMBL" id="MBA5760859.1"/>
    </source>
</evidence>